<evidence type="ECO:0000256" key="4">
    <source>
        <dbReference type="ARBA" id="ARBA00023136"/>
    </source>
</evidence>
<gene>
    <name evidence="9" type="ORF">QWM81_24100</name>
</gene>
<evidence type="ECO:0000259" key="7">
    <source>
        <dbReference type="PROSITE" id="PS50850"/>
    </source>
</evidence>
<dbReference type="PANTHER" id="PTHR42718:SF42">
    <property type="entry name" value="EXPORT PROTEIN"/>
    <property type="match status" value="1"/>
</dbReference>
<keyword evidence="2 6" id="KW-0812">Transmembrane</keyword>
<dbReference type="SMART" id="SM00304">
    <property type="entry name" value="HAMP"/>
    <property type="match status" value="1"/>
</dbReference>
<dbReference type="InterPro" id="IPR011701">
    <property type="entry name" value="MFS"/>
</dbReference>
<protein>
    <submittedName>
        <fullName evidence="9">MFS transporter</fullName>
    </submittedName>
</protein>
<evidence type="ECO:0000256" key="5">
    <source>
        <dbReference type="ARBA" id="ARBA00023251"/>
    </source>
</evidence>
<dbReference type="InterPro" id="IPR003660">
    <property type="entry name" value="HAMP_dom"/>
</dbReference>
<feature type="domain" description="Major facilitator superfamily (MFS) profile" evidence="7">
    <location>
        <begin position="14"/>
        <end position="505"/>
    </location>
</feature>
<dbReference type="CDD" id="cd17321">
    <property type="entry name" value="MFS_MMR_MDR_like"/>
    <property type="match status" value="1"/>
</dbReference>
<evidence type="ECO:0000256" key="6">
    <source>
        <dbReference type="SAM" id="Phobius"/>
    </source>
</evidence>
<keyword evidence="3 6" id="KW-1133">Transmembrane helix</keyword>
<dbReference type="PROSITE" id="PS50850">
    <property type="entry name" value="MFS"/>
    <property type="match status" value="1"/>
</dbReference>
<accession>A0ABT7ZCW2</accession>
<feature type="transmembrane region" description="Helical" evidence="6">
    <location>
        <begin position="51"/>
        <end position="71"/>
    </location>
</feature>
<dbReference type="SUPFAM" id="SSF158472">
    <property type="entry name" value="HAMP domain-like"/>
    <property type="match status" value="1"/>
</dbReference>
<feature type="transmembrane region" description="Helical" evidence="6">
    <location>
        <begin position="113"/>
        <end position="130"/>
    </location>
</feature>
<dbReference type="PANTHER" id="PTHR42718">
    <property type="entry name" value="MAJOR FACILITATOR SUPERFAMILY MULTIDRUG TRANSPORTER MFSC"/>
    <property type="match status" value="1"/>
</dbReference>
<reference evidence="9" key="1">
    <citation type="submission" date="2023-06" db="EMBL/GenBank/DDBJ databases">
        <title>WGS-Sequencing of Streptomyces ficellus isolate 21 collected from sand in Gara Djebilet Iron Mine in Algeria.</title>
        <authorList>
            <person name="Zegers G.P."/>
            <person name="Gomez A."/>
            <person name="Gueddou A."/>
            <person name="Zahara A.F."/>
            <person name="Worth M."/>
            <person name="Sevigny J.L."/>
            <person name="Tisa L."/>
        </authorList>
    </citation>
    <scope>NUCLEOTIDE SEQUENCE</scope>
    <source>
        <strain evidence="9">AS11</strain>
    </source>
</reference>
<feature type="domain" description="HAMP" evidence="8">
    <location>
        <begin position="510"/>
        <end position="542"/>
    </location>
</feature>
<organism evidence="9 10">
    <name type="scientific">Streptomyces ficellus</name>
    <dbReference type="NCBI Taxonomy" id="1977088"/>
    <lineage>
        <taxon>Bacteria</taxon>
        <taxon>Bacillati</taxon>
        <taxon>Actinomycetota</taxon>
        <taxon>Actinomycetes</taxon>
        <taxon>Kitasatosporales</taxon>
        <taxon>Streptomycetaceae</taxon>
        <taxon>Streptomyces</taxon>
    </lineage>
</organism>
<dbReference type="InterPro" id="IPR020846">
    <property type="entry name" value="MFS_dom"/>
</dbReference>
<keyword evidence="4 6" id="KW-0472">Membrane</keyword>
<keyword evidence="5" id="KW-0046">Antibiotic resistance</keyword>
<evidence type="ECO:0000256" key="1">
    <source>
        <dbReference type="ARBA" id="ARBA00004651"/>
    </source>
</evidence>
<dbReference type="PROSITE" id="PS50885">
    <property type="entry name" value="HAMP"/>
    <property type="match status" value="1"/>
</dbReference>
<feature type="transmembrane region" description="Helical" evidence="6">
    <location>
        <begin position="483"/>
        <end position="501"/>
    </location>
</feature>
<dbReference type="Gene3D" id="1.20.1720.10">
    <property type="entry name" value="Multidrug resistance protein D"/>
    <property type="match status" value="1"/>
</dbReference>
<proteinExistence type="predicted"/>
<comment type="subcellular location">
    <subcellularLocation>
        <location evidence="1">Cell membrane</location>
        <topology evidence="1">Multi-pass membrane protein</topology>
    </subcellularLocation>
</comment>
<evidence type="ECO:0000313" key="9">
    <source>
        <dbReference type="EMBL" id="MDN3297072.1"/>
    </source>
</evidence>
<dbReference type="CDD" id="cd06225">
    <property type="entry name" value="HAMP"/>
    <property type="match status" value="1"/>
</dbReference>
<feature type="transmembrane region" description="Helical" evidence="6">
    <location>
        <begin position="364"/>
        <end position="393"/>
    </location>
</feature>
<evidence type="ECO:0000256" key="3">
    <source>
        <dbReference type="ARBA" id="ARBA00022989"/>
    </source>
</evidence>
<dbReference type="Proteomes" id="UP001174050">
    <property type="component" value="Unassembled WGS sequence"/>
</dbReference>
<evidence type="ECO:0000259" key="8">
    <source>
        <dbReference type="PROSITE" id="PS50885"/>
    </source>
</evidence>
<name>A0ABT7ZCW2_9ACTN</name>
<feature type="transmembrane region" description="Helical" evidence="6">
    <location>
        <begin position="226"/>
        <end position="249"/>
    </location>
</feature>
<evidence type="ECO:0000256" key="2">
    <source>
        <dbReference type="ARBA" id="ARBA00022692"/>
    </source>
</evidence>
<sequence length="549" mass="55934">MSTMPPARPRHGLSLIFLGLAVFVVYAGTTVADVALPGIRAELPASATQLQWVVNVYILASACLLLTGGALGDILGRKRVFLVGLAGFGGASAVCAMAGSIELLLVGRAVQGAFGSVLIPVSLALVSALFPDPAARARAIGVGAGFCGLALGMGPVLGGLVADAWGWRWIFWIDVPVAFASLAALVRTLPDGQPRLVRRLDPVGQGLFIVAVGATVHGLVRGEALGWGSLPVTGSFLLAAAALPAFLYWERRSPEPMLPLTLFRNPVFTAACAVNLLSLFGLYAGMALLGLRMYAVEGFGPAQTGVRFLVLNGAITVASYAAAVLVVRTGPKWPIVAGTGCSAVGLLGLALLDGDAGYGDYWWLLILMGTGVSLAGAPATVALLGAVPVTWAGTASGVSNTFRQLGSALGVAVSTALLAGGVNGALPEALDRTPLTPAERDRVLEAAAHGDLMAAASLPDPAAAEHAAGAVHAAFAHGAAPPLLLSATGAALAGLLTLVLLRRPRPSTEDLTVRIPVEGEDEIARLSRSFNAMTAALASSRDRQAQLIA</sequence>
<feature type="transmembrane region" description="Helical" evidence="6">
    <location>
        <begin position="80"/>
        <end position="101"/>
    </location>
</feature>
<feature type="transmembrane region" description="Helical" evidence="6">
    <location>
        <begin position="405"/>
        <end position="426"/>
    </location>
</feature>
<feature type="transmembrane region" description="Helical" evidence="6">
    <location>
        <begin position="270"/>
        <end position="294"/>
    </location>
</feature>
<dbReference type="Gene3D" id="6.10.340.10">
    <property type="match status" value="1"/>
</dbReference>
<dbReference type="Pfam" id="PF07690">
    <property type="entry name" value="MFS_1"/>
    <property type="match status" value="1"/>
</dbReference>
<dbReference type="Pfam" id="PF00672">
    <property type="entry name" value="HAMP"/>
    <property type="match status" value="1"/>
</dbReference>
<dbReference type="EMBL" id="JAUEPL010000043">
    <property type="protein sequence ID" value="MDN3297072.1"/>
    <property type="molecule type" value="Genomic_DNA"/>
</dbReference>
<feature type="non-terminal residue" evidence="9">
    <location>
        <position position="549"/>
    </location>
</feature>
<dbReference type="Gene3D" id="1.20.1250.20">
    <property type="entry name" value="MFS general substrate transporter like domains"/>
    <property type="match status" value="1"/>
</dbReference>
<comment type="caution">
    <text evidence="9">The sequence shown here is derived from an EMBL/GenBank/DDBJ whole genome shotgun (WGS) entry which is preliminary data.</text>
</comment>
<feature type="transmembrane region" description="Helical" evidence="6">
    <location>
        <begin position="306"/>
        <end position="326"/>
    </location>
</feature>
<feature type="transmembrane region" description="Helical" evidence="6">
    <location>
        <begin position="333"/>
        <end position="352"/>
    </location>
</feature>
<feature type="transmembrane region" description="Helical" evidence="6">
    <location>
        <begin position="169"/>
        <end position="190"/>
    </location>
</feature>
<evidence type="ECO:0000313" key="10">
    <source>
        <dbReference type="Proteomes" id="UP001174050"/>
    </source>
</evidence>
<keyword evidence="10" id="KW-1185">Reference proteome</keyword>
<feature type="transmembrane region" description="Helical" evidence="6">
    <location>
        <begin position="202"/>
        <end position="220"/>
    </location>
</feature>
<dbReference type="InterPro" id="IPR036259">
    <property type="entry name" value="MFS_trans_sf"/>
</dbReference>
<dbReference type="SUPFAM" id="SSF103473">
    <property type="entry name" value="MFS general substrate transporter"/>
    <property type="match status" value="1"/>
</dbReference>
<feature type="transmembrane region" description="Helical" evidence="6">
    <location>
        <begin position="137"/>
        <end position="157"/>
    </location>
</feature>